<evidence type="ECO:0000313" key="3">
    <source>
        <dbReference type="Proteomes" id="UP001589887"/>
    </source>
</evidence>
<comment type="caution">
    <text evidence="2">The sequence shown here is derived from an EMBL/GenBank/DDBJ whole genome shotgun (WGS) entry which is preliminary data.</text>
</comment>
<protein>
    <submittedName>
        <fullName evidence="2">Type I-E CRISPR-associated protein Cas7/Cse4/CasC</fullName>
    </submittedName>
</protein>
<proteinExistence type="predicted"/>
<reference evidence="2 3" key="1">
    <citation type="submission" date="2024-09" db="EMBL/GenBank/DDBJ databases">
        <authorList>
            <person name="Sun Q."/>
            <person name="Mori K."/>
        </authorList>
    </citation>
    <scope>NUCLEOTIDE SEQUENCE [LARGE SCALE GENOMIC DNA]</scope>
    <source>
        <strain evidence="2 3">JCM 4557</strain>
    </source>
</reference>
<feature type="region of interest" description="Disordered" evidence="1">
    <location>
        <begin position="444"/>
        <end position="473"/>
    </location>
</feature>
<feature type="region of interest" description="Disordered" evidence="1">
    <location>
        <begin position="155"/>
        <end position="192"/>
    </location>
</feature>
<name>A0ABV6TCJ2_9ACTN</name>
<dbReference type="Pfam" id="PF09344">
    <property type="entry name" value="Cas_CT1975"/>
    <property type="match status" value="2"/>
</dbReference>
<gene>
    <name evidence="2" type="ORF">ACFH04_07230</name>
</gene>
<dbReference type="RefSeq" id="WP_394317281.1">
    <property type="nucleotide sequence ID" value="NZ_JBHMQV010000007.1"/>
</dbReference>
<organism evidence="2 3">
    <name type="scientific">Streptomyces noboritoensis</name>
    <dbReference type="NCBI Taxonomy" id="67337"/>
    <lineage>
        <taxon>Bacteria</taxon>
        <taxon>Bacillati</taxon>
        <taxon>Actinomycetota</taxon>
        <taxon>Actinomycetes</taxon>
        <taxon>Kitasatosporales</taxon>
        <taxon>Streptomycetaceae</taxon>
        <taxon>Streptomyces</taxon>
    </lineage>
</organism>
<evidence type="ECO:0000256" key="1">
    <source>
        <dbReference type="SAM" id="MobiDB-lite"/>
    </source>
</evidence>
<dbReference type="InterPro" id="IPR010148">
    <property type="entry name" value="CRISPR-assoc_prot_CT1975"/>
</dbReference>
<feature type="compositionally biased region" description="Acidic residues" evidence="1">
    <location>
        <begin position="173"/>
        <end position="184"/>
    </location>
</feature>
<accession>A0ABV6TCJ2</accession>
<evidence type="ECO:0000313" key="2">
    <source>
        <dbReference type="EMBL" id="MFC0843527.1"/>
    </source>
</evidence>
<dbReference type="EMBL" id="JBHMQV010000007">
    <property type="protein sequence ID" value="MFC0843527.1"/>
    <property type="molecule type" value="Genomic_DNA"/>
</dbReference>
<sequence>MNRYLNLSKLITFNSVLLVRDAQGRPKEVPFGTATRLLLTSQTTRRAERTHLREQASLGEGPLASHSFGQRTREWSRATAERLAGQYSWPPQEAADTARGALRALNIKFGTTPATADLTKVMIFAPEGADERLAQALDAHRTELGTWLQEAERVRSAQEKAKRNKRKKTDPNAEAETDAEEDDEQAKTPPLPKGLREQLLTALAPADAIDIALFGRFLAEIADSPNVDGALQTMGAISVGPAAVADDFFCAADDRKIARQARPSAAVLPPTLDALSALDHVAPFPADAQGAGMTGYQSLVSGTFYAHTVLDRYQLRQNLRRSGMDTEAAEAAAVAAEQAYLEAFCLAVPAAKKTSTAAPGTLPKLVLAFSSNRPHNYAACFEDAIHEQHARPASLQATDRLLDHHQLITRKFGLEPGTVLTYDLAITALLDERRTTGQLACREVDQPDQLTSPAPAHLPQAASPADERSGQPA</sequence>
<dbReference type="Proteomes" id="UP001589887">
    <property type="component" value="Unassembled WGS sequence"/>
</dbReference>
<keyword evidence="3" id="KW-1185">Reference proteome</keyword>
<feature type="region of interest" description="Disordered" evidence="1">
    <location>
        <begin position="51"/>
        <end position="70"/>
    </location>
</feature>